<dbReference type="GO" id="GO:0004672">
    <property type="term" value="F:protein kinase activity"/>
    <property type="evidence" value="ECO:0007669"/>
    <property type="project" value="InterPro"/>
</dbReference>
<sequence length="205" mass="24395">MNKIDFVPICDWPFIHYDCEYKLERMKESKCKDLFYRWTQSALTTTFIERPREMKLFFRDGQVDGVRLVTKDGSCQDFLCFGGNLQYIPPELITDPEYHSESIDVWTLGVTLYRLLVGKYPFDDESLSHQDLFMKMLQSDYTIPMNLSKEVRGLIHQMIAPQEIRIKLNDLLSHPWFTIKKKKRTKPIRLLKKIIQFIYKGPYPP</sequence>
<dbReference type="PROSITE" id="PS50011">
    <property type="entry name" value="PROTEIN_KINASE_DOM"/>
    <property type="match status" value="1"/>
</dbReference>
<dbReference type="GO" id="GO:0005524">
    <property type="term" value="F:ATP binding"/>
    <property type="evidence" value="ECO:0007669"/>
    <property type="project" value="InterPro"/>
</dbReference>
<dbReference type="Proteomes" id="UP000716291">
    <property type="component" value="Unassembled WGS sequence"/>
</dbReference>
<name>A0A9P6XAH0_RHIOR</name>
<dbReference type="AlphaFoldDB" id="A0A9P6XAH0"/>
<dbReference type="GO" id="GO:0005634">
    <property type="term" value="C:nucleus"/>
    <property type="evidence" value="ECO:0007669"/>
    <property type="project" value="TreeGrafter"/>
</dbReference>
<dbReference type="InterPro" id="IPR011009">
    <property type="entry name" value="Kinase-like_dom_sf"/>
</dbReference>
<evidence type="ECO:0000313" key="2">
    <source>
        <dbReference type="EMBL" id="KAG1309005.1"/>
    </source>
</evidence>
<dbReference type="SUPFAM" id="SSF56112">
    <property type="entry name" value="Protein kinase-like (PK-like)"/>
    <property type="match status" value="1"/>
</dbReference>
<dbReference type="InterPro" id="IPR000719">
    <property type="entry name" value="Prot_kinase_dom"/>
</dbReference>
<gene>
    <name evidence="2" type="ORF">G6F64_005638</name>
</gene>
<dbReference type="SMART" id="SM00220">
    <property type="entry name" value="S_TKc"/>
    <property type="match status" value="1"/>
</dbReference>
<dbReference type="Gene3D" id="1.10.510.10">
    <property type="entry name" value="Transferase(Phosphotransferase) domain 1"/>
    <property type="match status" value="1"/>
</dbReference>
<protein>
    <recommendedName>
        <fullName evidence="1">Protein kinase domain-containing protein</fullName>
    </recommendedName>
</protein>
<accession>A0A9P6XAH0</accession>
<dbReference type="EMBL" id="JAANQT010000700">
    <property type="protein sequence ID" value="KAG1309005.1"/>
    <property type="molecule type" value="Genomic_DNA"/>
</dbReference>
<keyword evidence="3" id="KW-1185">Reference proteome</keyword>
<comment type="caution">
    <text evidence="2">The sequence shown here is derived from an EMBL/GenBank/DDBJ whole genome shotgun (WGS) entry which is preliminary data.</text>
</comment>
<feature type="domain" description="Protein kinase" evidence="1">
    <location>
        <begin position="1"/>
        <end position="177"/>
    </location>
</feature>
<evidence type="ECO:0000259" key="1">
    <source>
        <dbReference type="PROSITE" id="PS50011"/>
    </source>
</evidence>
<dbReference type="PANTHER" id="PTHR24345">
    <property type="entry name" value="SERINE/THREONINE-PROTEIN KINASE PLK"/>
    <property type="match status" value="1"/>
</dbReference>
<dbReference type="Pfam" id="PF00069">
    <property type="entry name" value="Pkinase"/>
    <property type="match status" value="1"/>
</dbReference>
<evidence type="ECO:0000313" key="3">
    <source>
        <dbReference type="Proteomes" id="UP000716291"/>
    </source>
</evidence>
<proteinExistence type="predicted"/>
<organism evidence="2 3">
    <name type="scientific">Rhizopus oryzae</name>
    <name type="common">Mucormycosis agent</name>
    <name type="synonym">Rhizopus arrhizus var. delemar</name>
    <dbReference type="NCBI Taxonomy" id="64495"/>
    <lineage>
        <taxon>Eukaryota</taxon>
        <taxon>Fungi</taxon>
        <taxon>Fungi incertae sedis</taxon>
        <taxon>Mucoromycota</taxon>
        <taxon>Mucoromycotina</taxon>
        <taxon>Mucoromycetes</taxon>
        <taxon>Mucorales</taxon>
        <taxon>Mucorineae</taxon>
        <taxon>Rhizopodaceae</taxon>
        <taxon>Rhizopus</taxon>
    </lineage>
</organism>
<reference evidence="2" key="1">
    <citation type="journal article" date="2020" name="Microb. Genom.">
        <title>Genetic diversity of clinical and environmental Mucorales isolates obtained from an investigation of mucormycosis cases among solid organ transplant recipients.</title>
        <authorList>
            <person name="Nguyen M.H."/>
            <person name="Kaul D."/>
            <person name="Muto C."/>
            <person name="Cheng S.J."/>
            <person name="Richter R.A."/>
            <person name="Bruno V.M."/>
            <person name="Liu G."/>
            <person name="Beyhan S."/>
            <person name="Sundermann A.J."/>
            <person name="Mounaud S."/>
            <person name="Pasculle A.W."/>
            <person name="Nierman W.C."/>
            <person name="Driscoll E."/>
            <person name="Cumbie R."/>
            <person name="Clancy C.J."/>
            <person name="Dupont C.L."/>
        </authorList>
    </citation>
    <scope>NUCLEOTIDE SEQUENCE</scope>
    <source>
        <strain evidence="2">GL11</strain>
    </source>
</reference>